<keyword evidence="1" id="KW-0132">Cell division</keyword>
<sequence length="293" mass="31185">MSAISETVSQRMTLGMLADRYGYELVPDFARDVTITSLANDVESVTPGALFMPGTRIDKGRIALAVRRGAYAVLLPTSMRNAVDDPQVPVVFADPTPRQIGELASSIAGRPAESIAVFAVAGSDVDAVRKDVDVLAQFLHMLGNPVGTVCEGDSQSLERFLDLSYPVDAFAMQRVFSVCVEDGAAAIIIALNNRSVASGALEAVGVDVLGYDDAAGDEHIDEMLAHVSEQYGCVLDANTHLAQRGEETDAMAEQADFGEGETRPLSLAIAMVLAAGVRKANIRNALRVSREMR</sequence>
<evidence type="ECO:0000313" key="4">
    <source>
        <dbReference type="Proteomes" id="UP000218399"/>
    </source>
</evidence>
<organism evidence="3 4">
    <name type="scientific">Bifidobacterium criceti</name>
    <dbReference type="NCBI Taxonomy" id="1960969"/>
    <lineage>
        <taxon>Bacteria</taxon>
        <taxon>Bacillati</taxon>
        <taxon>Actinomycetota</taxon>
        <taxon>Actinomycetes</taxon>
        <taxon>Bifidobacteriales</taxon>
        <taxon>Bifidobacteriaceae</taxon>
        <taxon>Bifidobacterium</taxon>
    </lineage>
</organism>
<evidence type="ECO:0000256" key="1">
    <source>
        <dbReference type="ARBA" id="ARBA00022618"/>
    </source>
</evidence>
<accession>A0A2A2ED75</accession>
<evidence type="ECO:0000313" key="3">
    <source>
        <dbReference type="EMBL" id="PAU66981.1"/>
    </source>
</evidence>
<comment type="caution">
    <text evidence="3">The sequence shown here is derived from an EMBL/GenBank/DDBJ whole genome shotgun (WGS) entry which is preliminary data.</text>
</comment>
<keyword evidence="2" id="KW-0131">Cell cycle</keyword>
<dbReference type="EMBL" id="MVOH01000017">
    <property type="protein sequence ID" value="PAU66981.1"/>
    <property type="molecule type" value="Genomic_DNA"/>
</dbReference>
<reference evidence="3 4" key="1">
    <citation type="journal article" date="2017" name="ISME J.">
        <title>Unveiling bifidobacterial biogeography across the mammalian branch of the tree of life.</title>
        <authorList>
            <person name="Milani C."/>
            <person name="Mangifesta M."/>
            <person name="Mancabelli L."/>
            <person name="Lugli G.A."/>
            <person name="James K."/>
            <person name="Duranti S."/>
            <person name="Turroni F."/>
            <person name="Ferrario C."/>
            <person name="Ossiprandi M.C."/>
            <person name="van Sinderen D."/>
            <person name="Ventura M."/>
        </authorList>
    </citation>
    <scope>NUCLEOTIDE SEQUENCE [LARGE SCALE GENOMIC DNA]</scope>
    <source>
        <strain evidence="4">Ham19E</strain>
    </source>
</reference>
<gene>
    <name evidence="3" type="ORF">B1526_1481</name>
</gene>
<keyword evidence="4" id="KW-1185">Reference proteome</keyword>
<protein>
    <submittedName>
        <fullName evidence="3">UDP-N-acetylmuramyl peptide synthase</fullName>
    </submittedName>
</protein>
<dbReference type="RefSeq" id="WP_095615450.1">
    <property type="nucleotide sequence ID" value="NZ_MVOH01000017.1"/>
</dbReference>
<dbReference type="OrthoDB" id="3242635at2"/>
<dbReference type="InterPro" id="IPR035911">
    <property type="entry name" value="MurE/MurF_N"/>
</dbReference>
<dbReference type="Proteomes" id="UP000218399">
    <property type="component" value="Unassembled WGS sequence"/>
</dbReference>
<dbReference type="Gene3D" id="3.40.1390.10">
    <property type="entry name" value="MurE/MurF, N-terminal domain"/>
    <property type="match status" value="1"/>
</dbReference>
<dbReference type="GO" id="GO:0051301">
    <property type="term" value="P:cell division"/>
    <property type="evidence" value="ECO:0007669"/>
    <property type="project" value="UniProtKB-KW"/>
</dbReference>
<name>A0A2A2ED75_9BIFI</name>
<evidence type="ECO:0000256" key="2">
    <source>
        <dbReference type="ARBA" id="ARBA00023306"/>
    </source>
</evidence>
<dbReference type="SUPFAM" id="SSF63418">
    <property type="entry name" value="MurE/MurF N-terminal domain"/>
    <property type="match status" value="1"/>
</dbReference>
<proteinExistence type="predicted"/>
<dbReference type="AlphaFoldDB" id="A0A2A2ED75"/>